<evidence type="ECO:0000313" key="3">
    <source>
        <dbReference type="Proteomes" id="UP000244937"/>
    </source>
</evidence>
<dbReference type="AlphaFoldDB" id="A0A2S1SDV1"/>
<gene>
    <name evidence="2" type="ORF">HYN49_00970</name>
</gene>
<dbReference type="Proteomes" id="UP000244937">
    <property type="component" value="Chromosome"/>
</dbReference>
<dbReference type="OrthoDB" id="9786161at2"/>
<dbReference type="EMBL" id="CP029187">
    <property type="protein sequence ID" value="AWI24578.1"/>
    <property type="molecule type" value="Genomic_DNA"/>
</dbReference>
<proteinExistence type="predicted"/>
<dbReference type="KEGG" id="fpal:HYN49_00970"/>
<dbReference type="Gene3D" id="3.10.310.50">
    <property type="match status" value="1"/>
</dbReference>
<evidence type="ECO:0000313" key="2">
    <source>
        <dbReference type="EMBL" id="AWI24578.1"/>
    </source>
</evidence>
<protein>
    <recommendedName>
        <fullName evidence="1">TPM domain-containing protein</fullName>
    </recommendedName>
</protein>
<dbReference type="PANTHER" id="PTHR30373">
    <property type="entry name" value="UPF0603 PROTEIN YGCG"/>
    <property type="match status" value="1"/>
</dbReference>
<reference evidence="2 3" key="1">
    <citation type="submission" date="2018-05" db="EMBL/GenBank/DDBJ databases">
        <title>Genome sequencing of Flavobacterium sp. HYN0049.</title>
        <authorList>
            <person name="Yi H."/>
            <person name="Baek C."/>
        </authorList>
    </citation>
    <scope>NUCLEOTIDE SEQUENCE [LARGE SCALE GENOMIC DNA]</scope>
    <source>
        <strain evidence="2 3">HYN0049</strain>
    </source>
</reference>
<sequence length="145" mass="16284">MLNLENFLTKEEEQQIVEAIQKAEKETSGEIRVHIEKTTSIAALDRAVEVFNLLNMHQTALKNGVLFYLAVDDKAFAICGDKGIDEVVPSDFWDSTKEVMMSHFKNGDFKQGLIDGIHKAGKQLQSHFPCAEDDKDELSNEISRG</sequence>
<accession>A0A2S1SDV1</accession>
<name>A0A2S1SDV1_9FLAO</name>
<keyword evidence="3" id="KW-1185">Reference proteome</keyword>
<dbReference type="PANTHER" id="PTHR30373:SF8">
    <property type="entry name" value="BLL7265 PROTEIN"/>
    <property type="match status" value="1"/>
</dbReference>
<feature type="domain" description="TPM" evidence="1">
    <location>
        <begin position="5"/>
        <end position="122"/>
    </location>
</feature>
<organism evidence="2 3">
    <name type="scientific">Flavobacterium pallidum</name>
    <dbReference type="NCBI Taxonomy" id="2172098"/>
    <lineage>
        <taxon>Bacteria</taxon>
        <taxon>Pseudomonadati</taxon>
        <taxon>Bacteroidota</taxon>
        <taxon>Flavobacteriia</taxon>
        <taxon>Flavobacteriales</taxon>
        <taxon>Flavobacteriaceae</taxon>
        <taxon>Flavobacterium</taxon>
    </lineage>
</organism>
<evidence type="ECO:0000259" key="1">
    <source>
        <dbReference type="Pfam" id="PF04536"/>
    </source>
</evidence>
<dbReference type="InterPro" id="IPR007621">
    <property type="entry name" value="TPM_dom"/>
</dbReference>
<dbReference type="RefSeq" id="WP_108902377.1">
    <property type="nucleotide sequence ID" value="NZ_CP029187.1"/>
</dbReference>
<dbReference type="Pfam" id="PF04536">
    <property type="entry name" value="TPM_phosphatase"/>
    <property type="match status" value="1"/>
</dbReference>